<dbReference type="Proteomes" id="UP000196082">
    <property type="component" value="Unassembled WGS sequence"/>
</dbReference>
<gene>
    <name evidence="2" type="ORF">B8W72_09810</name>
</gene>
<proteinExistence type="predicted"/>
<dbReference type="RefSeq" id="WP_086975610.1">
    <property type="nucleotide sequence ID" value="NZ_CP022560.1"/>
</dbReference>
<dbReference type="Gene3D" id="4.10.410.40">
    <property type="match status" value="1"/>
</dbReference>
<sequence length="156" mass="16551">MSINTGAGTRIYIGPRLTADLPTDRAAALTLLSGLTYVEIGEVESIGDYGDTINDVTFAGLAQGRAKHLKGLADAGTSDLVVAFDSGDAGQLKLVEAFLDRSRFDYPIKVAYIDGETDYFAAKVMSNKKAGITVEGVLKRNVSLGINSEIYEVDAP</sequence>
<accession>A0A1Y3L9E7</accession>
<evidence type="ECO:0000259" key="1">
    <source>
        <dbReference type="Pfam" id="PF16461"/>
    </source>
</evidence>
<dbReference type="EMBL" id="NFSB01000069">
    <property type="protein sequence ID" value="OUM34749.1"/>
    <property type="molecule type" value="Genomic_DNA"/>
</dbReference>
<reference evidence="2 3" key="1">
    <citation type="submission" date="2017-05" db="EMBL/GenBank/DDBJ databases">
        <title>Whole genome sequence of Pseudomonas putida isolate 1312 commercialized as a biostimulant.</title>
        <authorList>
            <person name="Crovadore J."/>
            <person name="Blanc P."/>
            <person name="Chablais R."/>
            <person name="Cochard B."/>
            <person name="Grizard D."/>
            <person name="Lefort F."/>
        </authorList>
    </citation>
    <scope>NUCLEOTIDE SEQUENCE [LARGE SCALE GENOMIC DNA]</scope>
    <source>
        <strain evidence="2 3">1312</strain>
    </source>
</reference>
<feature type="domain" description="Lambda phage tail tube protein N-terminal" evidence="1">
    <location>
        <begin position="35"/>
        <end position="144"/>
    </location>
</feature>
<evidence type="ECO:0000313" key="3">
    <source>
        <dbReference type="Proteomes" id="UP000196082"/>
    </source>
</evidence>
<evidence type="ECO:0000313" key="2">
    <source>
        <dbReference type="EMBL" id="OUM34749.1"/>
    </source>
</evidence>
<dbReference type="InterPro" id="IPR032494">
    <property type="entry name" value="Phage_TTP_N"/>
</dbReference>
<organism evidence="2 3">
    <name type="scientific">Pseudomonas putida</name>
    <name type="common">Arthrobacter siderocapsulatus</name>
    <dbReference type="NCBI Taxonomy" id="303"/>
    <lineage>
        <taxon>Bacteria</taxon>
        <taxon>Pseudomonadati</taxon>
        <taxon>Pseudomonadota</taxon>
        <taxon>Gammaproteobacteria</taxon>
        <taxon>Pseudomonadales</taxon>
        <taxon>Pseudomonadaceae</taxon>
        <taxon>Pseudomonas</taxon>
    </lineage>
</organism>
<dbReference type="AlphaFoldDB" id="A0A1Y3L9E7"/>
<protein>
    <recommendedName>
        <fullName evidence="1">Lambda phage tail tube protein N-terminal domain-containing protein</fullName>
    </recommendedName>
</protein>
<comment type="caution">
    <text evidence="2">The sequence shown here is derived from an EMBL/GenBank/DDBJ whole genome shotgun (WGS) entry which is preliminary data.</text>
</comment>
<name>A0A1Y3L9E7_PSEPU</name>
<dbReference type="Pfam" id="PF16461">
    <property type="entry name" value="Phage_TTP_12"/>
    <property type="match status" value="1"/>
</dbReference>